<feature type="domain" description="Glycosyl transferase family 28 C-terminal" evidence="5">
    <location>
        <begin position="232"/>
        <end position="352"/>
    </location>
</feature>
<evidence type="ECO:0000259" key="5">
    <source>
        <dbReference type="Pfam" id="PF04101"/>
    </source>
</evidence>
<reference evidence="7 8" key="1">
    <citation type="journal article" date="2012" name="J. Bacteriol.">
        <title>Complete genome sequences of Desulfosporosinus orientis DSM765T, Desulfosporosinus youngiae DSM17734T, Desulfosporosinus meridiei DSM13257T, and Desulfosporosinus acidiphilus DSM22704T.</title>
        <authorList>
            <person name="Pester M."/>
            <person name="Brambilla E."/>
            <person name="Alazard D."/>
            <person name="Rattei T."/>
            <person name="Weinmaier T."/>
            <person name="Han J."/>
            <person name="Lucas S."/>
            <person name="Lapidus A."/>
            <person name="Cheng J.F."/>
            <person name="Goodwin L."/>
            <person name="Pitluck S."/>
            <person name="Peters L."/>
            <person name="Ovchinnikova G."/>
            <person name="Teshima H."/>
            <person name="Detter J.C."/>
            <person name="Han C.S."/>
            <person name="Tapia R."/>
            <person name="Land M.L."/>
            <person name="Hauser L."/>
            <person name="Kyrpides N.C."/>
            <person name="Ivanova N.N."/>
            <person name="Pagani I."/>
            <person name="Huntmann M."/>
            <person name="Wei C.L."/>
            <person name="Davenport K.W."/>
            <person name="Daligault H."/>
            <person name="Chain P.S."/>
            <person name="Chen A."/>
            <person name="Mavromatis K."/>
            <person name="Markowitz V."/>
            <person name="Szeto E."/>
            <person name="Mikhailova N."/>
            <person name="Pati A."/>
            <person name="Wagner M."/>
            <person name="Woyke T."/>
            <person name="Ollivier B."/>
            <person name="Klenk H.P."/>
            <person name="Spring S."/>
            <person name="Loy A."/>
        </authorList>
    </citation>
    <scope>NUCLEOTIDE SEQUENCE [LARGE SCALE GENOMIC DNA]</scope>
    <source>
        <strain evidence="8">ATCC BAA-275 / DSM 13257 / NCIMB 13706 / S10</strain>
    </source>
</reference>
<gene>
    <name evidence="7" type="ordered locus">Desmer_2043</name>
</gene>
<dbReference type="GO" id="GO:0016758">
    <property type="term" value="F:hexosyltransferase activity"/>
    <property type="evidence" value="ECO:0007669"/>
    <property type="project" value="InterPro"/>
</dbReference>
<keyword evidence="3" id="KW-0328">Glycosyltransferase</keyword>
<dbReference type="Pfam" id="PF04101">
    <property type="entry name" value="Glyco_tran_28_C"/>
    <property type="match status" value="1"/>
</dbReference>
<dbReference type="PANTHER" id="PTHR43025">
    <property type="entry name" value="MONOGALACTOSYLDIACYLGLYCEROL SYNTHASE"/>
    <property type="match status" value="1"/>
</dbReference>
<dbReference type="Pfam" id="PF06925">
    <property type="entry name" value="MGDG_synth"/>
    <property type="match status" value="1"/>
</dbReference>
<keyword evidence="8" id="KW-1185">Reference proteome</keyword>
<evidence type="ECO:0000256" key="4">
    <source>
        <dbReference type="ARBA" id="ARBA00022679"/>
    </source>
</evidence>
<dbReference type="STRING" id="768704.Desmer_2043"/>
<protein>
    <submittedName>
        <fullName evidence="7">UDP-N-acetylglucosamine:LPS N-acetylglucosamine transferase</fullName>
    </submittedName>
</protein>
<accession>J7IZ51</accession>
<dbReference type="InterPro" id="IPR007235">
    <property type="entry name" value="Glyco_trans_28_C"/>
</dbReference>
<dbReference type="InterPro" id="IPR009695">
    <property type="entry name" value="Diacylglyc_glucosyltr_N"/>
</dbReference>
<evidence type="ECO:0000256" key="1">
    <source>
        <dbReference type="ARBA" id="ARBA00004370"/>
    </source>
</evidence>
<dbReference type="RefSeq" id="WP_014902900.1">
    <property type="nucleotide sequence ID" value="NC_018515.1"/>
</dbReference>
<dbReference type="GO" id="GO:0016020">
    <property type="term" value="C:membrane"/>
    <property type="evidence" value="ECO:0007669"/>
    <property type="project" value="UniProtKB-SubCell"/>
</dbReference>
<sequence>MRSMRVLVFSATYGAGHIMAAEALIQALKDIKPSVEVIHEDFMGLYNNAVNRMIRISYISMIKCAPKLWGAFYQSTKDLTHDSIFQTLINNIGRKQLIKYIYSLQPDLIICTYPTISGLLAQLRSIGKLNIPLVTVITDYTTHCQWIHPGVDLYIVGSPQVRDGLVERGINSKSIKVTGIPVSPNFDRILNPSEARQSLGLKNDRFTFLIMGGAYGVLSNVKWMCKYIANTDAPIQGIVVCGKDQRLYRSLDSVIEEASNPIVRLDFVNNIDVLMTASDVIITKAGGLTVSEALTKHLPMIIFKPIPGQEENNANYIEAIGAGKIAYTQQELLNFIKELIENRHIIERMRSSSAHAFPGHSAERAVKAILNLIYEMPSTRSAGANPAV</sequence>
<evidence type="ECO:0000313" key="7">
    <source>
        <dbReference type="EMBL" id="AFQ43986.1"/>
    </source>
</evidence>
<dbReference type="eggNOG" id="COG0707">
    <property type="taxonomic scope" value="Bacteria"/>
</dbReference>
<evidence type="ECO:0000313" key="8">
    <source>
        <dbReference type="Proteomes" id="UP000005262"/>
    </source>
</evidence>
<dbReference type="OrthoDB" id="9815663at2"/>
<reference evidence="8" key="2">
    <citation type="submission" date="2012-08" db="EMBL/GenBank/DDBJ databases">
        <title>Finished genome of Desulfosporosinus meridiei DSM 13257.</title>
        <authorList>
            <person name="Huntemann M."/>
            <person name="Wei C.-L."/>
            <person name="Han J."/>
            <person name="Detter J.C."/>
            <person name="Han C."/>
            <person name="Davenport K."/>
            <person name="Daligault H."/>
            <person name="Erkkila T."/>
            <person name="Gu W."/>
            <person name="Munk A.C.C."/>
            <person name="Teshima H."/>
            <person name="Xu Y."/>
            <person name="Chain P."/>
            <person name="Tapia R."/>
            <person name="Chen A."/>
            <person name="Krypides N."/>
            <person name="Mavromatis K."/>
            <person name="Markowitz V."/>
            <person name="Szeto E."/>
            <person name="Ivanova N."/>
            <person name="Mikhailova N."/>
            <person name="Ovchinnikova G."/>
            <person name="Pagani I."/>
            <person name="Pati A."/>
            <person name="Goodwin L."/>
            <person name="Peters L."/>
            <person name="Pitluck S."/>
            <person name="Woyke T."/>
            <person name="Pester M."/>
            <person name="Spring S."/>
            <person name="Ollivier B."/>
            <person name="Rattei T."/>
            <person name="Klenk H.-P."/>
            <person name="Wagner M."/>
            <person name="Loy A."/>
        </authorList>
    </citation>
    <scope>NUCLEOTIDE SEQUENCE [LARGE SCALE GENOMIC DNA]</scope>
    <source>
        <strain evidence="8">ATCC BAA-275 / DSM 13257 / NCIMB 13706 / S10</strain>
    </source>
</reference>
<evidence type="ECO:0000256" key="3">
    <source>
        <dbReference type="ARBA" id="ARBA00022676"/>
    </source>
</evidence>
<dbReference type="InterPro" id="IPR050519">
    <property type="entry name" value="Glycosyltransf_28_UgtP"/>
</dbReference>
<dbReference type="Proteomes" id="UP000005262">
    <property type="component" value="Chromosome"/>
</dbReference>
<evidence type="ECO:0000259" key="6">
    <source>
        <dbReference type="Pfam" id="PF06925"/>
    </source>
</evidence>
<evidence type="ECO:0000256" key="2">
    <source>
        <dbReference type="ARBA" id="ARBA00006962"/>
    </source>
</evidence>
<dbReference type="KEGG" id="dmi:Desmer_2043"/>
<feature type="domain" description="Diacylglycerol glucosyltransferase N-terminal" evidence="6">
    <location>
        <begin position="17"/>
        <end position="182"/>
    </location>
</feature>
<keyword evidence="4 7" id="KW-0808">Transferase</keyword>
<dbReference type="Gene3D" id="3.40.50.2000">
    <property type="entry name" value="Glycogen Phosphorylase B"/>
    <property type="match status" value="2"/>
</dbReference>
<dbReference type="PANTHER" id="PTHR43025:SF3">
    <property type="entry name" value="MONOGALACTOSYLDIACYLGLYCEROL SYNTHASE 1, CHLOROPLASTIC"/>
    <property type="match status" value="1"/>
</dbReference>
<dbReference type="EMBL" id="CP003629">
    <property type="protein sequence ID" value="AFQ43986.1"/>
    <property type="molecule type" value="Genomic_DNA"/>
</dbReference>
<comment type="similarity">
    <text evidence="2">Belongs to the glycosyltransferase 28 family.</text>
</comment>
<proteinExistence type="inferred from homology"/>
<dbReference type="AlphaFoldDB" id="J7IZ51"/>
<comment type="subcellular location">
    <subcellularLocation>
        <location evidence="1">Membrane</location>
    </subcellularLocation>
</comment>
<organism evidence="7 8">
    <name type="scientific">Desulfosporosinus meridiei (strain ATCC BAA-275 / DSM 13257 / KCTC 12902 / NCIMB 13706 / S10)</name>
    <dbReference type="NCBI Taxonomy" id="768704"/>
    <lineage>
        <taxon>Bacteria</taxon>
        <taxon>Bacillati</taxon>
        <taxon>Bacillota</taxon>
        <taxon>Clostridia</taxon>
        <taxon>Eubacteriales</taxon>
        <taxon>Desulfitobacteriaceae</taxon>
        <taxon>Desulfosporosinus</taxon>
    </lineage>
</organism>
<dbReference type="HOGENOM" id="CLU_028367_0_1_9"/>
<dbReference type="GO" id="GO:0009247">
    <property type="term" value="P:glycolipid biosynthetic process"/>
    <property type="evidence" value="ECO:0007669"/>
    <property type="project" value="InterPro"/>
</dbReference>
<name>J7IZ51_DESMD</name>
<dbReference type="SUPFAM" id="SSF53756">
    <property type="entry name" value="UDP-Glycosyltransferase/glycogen phosphorylase"/>
    <property type="match status" value="1"/>
</dbReference>